<keyword evidence="2 6" id="KW-0819">tRNA processing</keyword>
<keyword evidence="1 6" id="KW-0436">Ligase</keyword>
<dbReference type="Pfam" id="PF01171">
    <property type="entry name" value="ATP_bind_3"/>
    <property type="match status" value="2"/>
</dbReference>
<organism evidence="8 9">
    <name type="scientific">Bartonella chomelii</name>
    <dbReference type="NCBI Taxonomy" id="236402"/>
    <lineage>
        <taxon>Bacteria</taxon>
        <taxon>Pseudomonadati</taxon>
        <taxon>Pseudomonadota</taxon>
        <taxon>Alphaproteobacteria</taxon>
        <taxon>Hyphomicrobiales</taxon>
        <taxon>Bartonellaceae</taxon>
        <taxon>Bartonella</taxon>
    </lineage>
</organism>
<sequence length="559" mass="62370">MAASGGGDSLALLFLLKDYFKTLLSPPEIIVVTVDHQLREESACEAQKVAEICRAYQIKHVIVRWEGTKPKTDISQKARVARYDLLFQEAEKQGATLIMTGHTLNDQVETYYMRCQRVLKGKAVSQKGGRGDEVFALRSKGEGVIGVEQGDEAAGAQCGVEAAGVSQQGGWGDEVFALRSKGEGGVGVEQDDEAAGARCGVGAAGVSQKGERGDYNNTWEEMGVTGPLKGASVLKDNGELIERGLSCIAREALLRRKVRLIRPLLGIKRDTLRAYLRLRGIEWIDDPTNDDLRFERVRVRRSIHFKDFSEVAQKVNEAALKRRQYAQMIADLILALDIVVKYGRCFIKRPEPFLCRHPGFPFVVGLFAVLMGGSPYLLASQKLNALNQKLCLHSLEKKRFTLAGSLIEYSQKGIAFWREARNIQEAIILPGQTFLWDGRYQITNHERDALKVRAADLVHLKQFFRYGKYFSNTHIIGEGEVIGDMVDFEAMVDRKRPHFPSLQSLPLVLGAKGIDIPELSHLSCCHKVTVQRILAPFNWLSLREDAALINVVEPFFNIT</sequence>
<comment type="domain">
    <text evidence="6">The N-terminal region contains the highly conserved SGGXDS motif, predicted to be a P-loop motif involved in ATP binding.</text>
</comment>
<dbReference type="PANTHER" id="PTHR43033:SF1">
    <property type="entry name" value="TRNA(ILE)-LYSIDINE SYNTHASE-RELATED"/>
    <property type="match status" value="1"/>
</dbReference>
<dbReference type="InterPro" id="IPR012094">
    <property type="entry name" value="tRNA_Ile_lys_synt"/>
</dbReference>
<dbReference type="InterPro" id="IPR011063">
    <property type="entry name" value="TilS/TtcA_N"/>
</dbReference>
<evidence type="ECO:0000256" key="6">
    <source>
        <dbReference type="HAMAP-Rule" id="MF_01161"/>
    </source>
</evidence>
<feature type="domain" description="tRNA(Ile)-lysidine/2-thiocytidine synthase N-terminal" evidence="7">
    <location>
        <begin position="243"/>
        <end position="301"/>
    </location>
</feature>
<dbReference type="EMBL" id="JACJIR010000002">
    <property type="protein sequence ID" value="MBA9082730.1"/>
    <property type="molecule type" value="Genomic_DNA"/>
</dbReference>
<evidence type="ECO:0000313" key="8">
    <source>
        <dbReference type="EMBL" id="MBA9082730.1"/>
    </source>
</evidence>
<evidence type="ECO:0000313" key="9">
    <source>
        <dbReference type="Proteomes" id="UP000548119"/>
    </source>
</evidence>
<keyword evidence="9" id="KW-1185">Reference proteome</keyword>
<feature type="domain" description="tRNA(Ile)-lysidine/2-thiocytidine synthase N-terminal" evidence="7">
    <location>
        <begin position="2"/>
        <end position="118"/>
    </location>
</feature>
<comment type="caution">
    <text evidence="8">The sequence shown here is derived from an EMBL/GenBank/DDBJ whole genome shotgun (WGS) entry which is preliminary data.</text>
</comment>
<comment type="function">
    <text evidence="6">Ligates lysine onto the cytidine present at position 34 of the AUA codon-specific tRNA(Ile) that contains the anticodon CAU, in an ATP-dependent manner. Cytidine is converted to lysidine, thus changing the amino acid specificity of the tRNA from methionine to isoleucine.</text>
</comment>
<dbReference type="HAMAP" id="MF_01161">
    <property type="entry name" value="tRNA_Ile_lys_synt"/>
    <property type="match status" value="1"/>
</dbReference>
<keyword evidence="6" id="KW-0963">Cytoplasm</keyword>
<evidence type="ECO:0000256" key="4">
    <source>
        <dbReference type="ARBA" id="ARBA00022840"/>
    </source>
</evidence>
<dbReference type="InterPro" id="IPR012795">
    <property type="entry name" value="tRNA_Ile_lys_synt_N"/>
</dbReference>
<keyword evidence="3 6" id="KW-0547">Nucleotide-binding</keyword>
<evidence type="ECO:0000256" key="5">
    <source>
        <dbReference type="ARBA" id="ARBA00048539"/>
    </source>
</evidence>
<feature type="binding site" evidence="6">
    <location>
        <begin position="4"/>
        <end position="9"/>
    </location>
    <ligand>
        <name>ATP</name>
        <dbReference type="ChEBI" id="CHEBI:30616"/>
    </ligand>
</feature>
<dbReference type="Proteomes" id="UP000548119">
    <property type="component" value="Unassembled WGS sequence"/>
</dbReference>
<dbReference type="NCBIfam" id="TIGR02432">
    <property type="entry name" value="lysidine_TilS_N"/>
    <property type="match status" value="1"/>
</dbReference>
<name>A0ABR6E2E3_9HYPH</name>
<dbReference type="Gene3D" id="3.40.50.620">
    <property type="entry name" value="HUPs"/>
    <property type="match status" value="2"/>
</dbReference>
<dbReference type="SUPFAM" id="SSF52402">
    <property type="entry name" value="Adenine nucleotide alpha hydrolases-like"/>
    <property type="match status" value="2"/>
</dbReference>
<evidence type="ECO:0000259" key="7">
    <source>
        <dbReference type="Pfam" id="PF01171"/>
    </source>
</evidence>
<comment type="subcellular location">
    <subcellularLocation>
        <location evidence="6">Cytoplasm</location>
    </subcellularLocation>
</comment>
<dbReference type="PANTHER" id="PTHR43033">
    <property type="entry name" value="TRNA(ILE)-LYSIDINE SYNTHASE-RELATED"/>
    <property type="match status" value="1"/>
</dbReference>
<dbReference type="CDD" id="cd01992">
    <property type="entry name" value="TilS_N"/>
    <property type="match status" value="1"/>
</dbReference>
<gene>
    <name evidence="6" type="primary">tilS</name>
    <name evidence="8" type="ORF">GGR10_000571</name>
</gene>
<dbReference type="EC" id="6.3.4.19" evidence="6"/>
<evidence type="ECO:0000256" key="1">
    <source>
        <dbReference type="ARBA" id="ARBA00022598"/>
    </source>
</evidence>
<proteinExistence type="inferred from homology"/>
<comment type="similarity">
    <text evidence="6">Belongs to the tRNA(Ile)-lysidine synthase family.</text>
</comment>
<protein>
    <recommendedName>
        <fullName evidence="6">tRNA(Ile)-lysidine synthase</fullName>
        <ecNumber evidence="6">6.3.4.19</ecNumber>
    </recommendedName>
    <alternativeName>
        <fullName evidence="6">tRNA(Ile)-2-lysyl-cytidine synthase</fullName>
    </alternativeName>
    <alternativeName>
        <fullName evidence="6">tRNA(Ile)-lysidine synthetase</fullName>
    </alternativeName>
</protein>
<reference evidence="8 9" key="1">
    <citation type="submission" date="2020-08" db="EMBL/GenBank/DDBJ databases">
        <title>Genomic Encyclopedia of Type Strains, Phase IV (KMG-IV): sequencing the most valuable type-strain genomes for metagenomic binning, comparative biology and taxonomic classification.</title>
        <authorList>
            <person name="Goeker M."/>
        </authorList>
    </citation>
    <scope>NUCLEOTIDE SEQUENCE [LARGE SCALE GENOMIC DNA]</scope>
    <source>
        <strain evidence="8 9">DSM 21431</strain>
    </source>
</reference>
<comment type="catalytic activity">
    <reaction evidence="5 6">
        <text>cytidine(34) in tRNA(Ile2) + L-lysine + ATP = lysidine(34) in tRNA(Ile2) + AMP + diphosphate + H(+)</text>
        <dbReference type="Rhea" id="RHEA:43744"/>
        <dbReference type="Rhea" id="RHEA-COMP:10625"/>
        <dbReference type="Rhea" id="RHEA-COMP:10670"/>
        <dbReference type="ChEBI" id="CHEBI:15378"/>
        <dbReference type="ChEBI" id="CHEBI:30616"/>
        <dbReference type="ChEBI" id="CHEBI:32551"/>
        <dbReference type="ChEBI" id="CHEBI:33019"/>
        <dbReference type="ChEBI" id="CHEBI:82748"/>
        <dbReference type="ChEBI" id="CHEBI:83665"/>
        <dbReference type="ChEBI" id="CHEBI:456215"/>
        <dbReference type="EC" id="6.3.4.19"/>
    </reaction>
</comment>
<evidence type="ECO:0000256" key="2">
    <source>
        <dbReference type="ARBA" id="ARBA00022694"/>
    </source>
</evidence>
<dbReference type="GO" id="GO:0032267">
    <property type="term" value="F:tRNA(Ile)-lysidine synthase activity"/>
    <property type="evidence" value="ECO:0007669"/>
    <property type="project" value="UniProtKB-EC"/>
</dbReference>
<accession>A0ABR6E2E3</accession>
<keyword evidence="4 6" id="KW-0067">ATP-binding</keyword>
<dbReference type="InterPro" id="IPR014729">
    <property type="entry name" value="Rossmann-like_a/b/a_fold"/>
</dbReference>
<evidence type="ECO:0000256" key="3">
    <source>
        <dbReference type="ARBA" id="ARBA00022741"/>
    </source>
</evidence>